<keyword evidence="7" id="KW-0808">Transferase</keyword>
<evidence type="ECO:0000259" key="5">
    <source>
        <dbReference type="PROSITE" id="PS50883"/>
    </source>
</evidence>
<keyword evidence="7" id="KW-0548">Nucleotidyltransferase</keyword>
<evidence type="ECO:0000313" key="8">
    <source>
        <dbReference type="Proteomes" id="UP000675880"/>
    </source>
</evidence>
<evidence type="ECO:0000259" key="3">
    <source>
        <dbReference type="PROSITE" id="PS50112"/>
    </source>
</evidence>
<dbReference type="RefSeq" id="WP_213043202.1">
    <property type="nucleotide sequence ID" value="NZ_CAJNBJ010000017.1"/>
</dbReference>
<feature type="domain" description="EAL" evidence="5">
    <location>
        <begin position="448"/>
        <end position="702"/>
    </location>
</feature>
<evidence type="ECO:0000259" key="6">
    <source>
        <dbReference type="PROSITE" id="PS50887"/>
    </source>
</evidence>
<name>A0ABM8RUV8_9BACT</name>
<dbReference type="Gene3D" id="3.30.70.270">
    <property type="match status" value="1"/>
</dbReference>
<dbReference type="Pfam" id="PF00563">
    <property type="entry name" value="EAL"/>
    <property type="match status" value="1"/>
</dbReference>
<dbReference type="SUPFAM" id="SSF52172">
    <property type="entry name" value="CheY-like"/>
    <property type="match status" value="1"/>
</dbReference>
<dbReference type="Pfam" id="PF00990">
    <property type="entry name" value="GGDEF"/>
    <property type="match status" value="1"/>
</dbReference>
<dbReference type="Proteomes" id="UP000675880">
    <property type="component" value="Unassembled WGS sequence"/>
</dbReference>
<dbReference type="PROSITE" id="PS50112">
    <property type="entry name" value="PAS"/>
    <property type="match status" value="1"/>
</dbReference>
<feature type="domain" description="PAS" evidence="3">
    <location>
        <begin position="163"/>
        <end position="207"/>
    </location>
</feature>
<proteinExistence type="predicted"/>
<dbReference type="CDD" id="cd01948">
    <property type="entry name" value="EAL"/>
    <property type="match status" value="1"/>
</dbReference>
<feature type="modified residue" description="4-aspartylphosphate" evidence="1">
    <location>
        <position position="56"/>
    </location>
</feature>
<dbReference type="CDD" id="cd00130">
    <property type="entry name" value="PAS"/>
    <property type="match status" value="1"/>
</dbReference>
<feature type="domain" description="PAC" evidence="4">
    <location>
        <begin position="210"/>
        <end position="262"/>
    </location>
</feature>
<dbReference type="InterPro" id="IPR001789">
    <property type="entry name" value="Sig_transdc_resp-reg_receiver"/>
</dbReference>
<dbReference type="PANTHER" id="PTHR44757">
    <property type="entry name" value="DIGUANYLATE CYCLASE DGCP"/>
    <property type="match status" value="1"/>
</dbReference>
<dbReference type="InterPro" id="IPR035965">
    <property type="entry name" value="PAS-like_dom_sf"/>
</dbReference>
<dbReference type="EC" id="2.7.7.65" evidence="7"/>
<dbReference type="PROSITE" id="PS50113">
    <property type="entry name" value="PAC"/>
    <property type="match status" value="1"/>
</dbReference>
<keyword evidence="1" id="KW-0597">Phosphoprotein</keyword>
<dbReference type="PANTHER" id="PTHR44757:SF2">
    <property type="entry name" value="BIOFILM ARCHITECTURE MAINTENANCE PROTEIN MBAA"/>
    <property type="match status" value="1"/>
</dbReference>
<dbReference type="SMART" id="SM00267">
    <property type="entry name" value="GGDEF"/>
    <property type="match status" value="1"/>
</dbReference>
<reference evidence="7 8" key="1">
    <citation type="submission" date="2021-02" db="EMBL/GenBank/DDBJ databases">
        <authorList>
            <person name="Han P."/>
        </authorList>
    </citation>
    <scope>NUCLEOTIDE SEQUENCE [LARGE SCALE GENOMIC DNA]</scope>
    <source>
        <strain evidence="7">Candidatus Nitrospira sp. ZN2</strain>
    </source>
</reference>
<dbReference type="Gene3D" id="3.30.450.20">
    <property type="entry name" value="PAS domain"/>
    <property type="match status" value="1"/>
</dbReference>
<dbReference type="InterPro" id="IPR052155">
    <property type="entry name" value="Biofilm_reg_signaling"/>
</dbReference>
<dbReference type="InterPro" id="IPR029787">
    <property type="entry name" value="Nucleotide_cyclase"/>
</dbReference>
<dbReference type="NCBIfam" id="TIGR00229">
    <property type="entry name" value="sensory_box"/>
    <property type="match status" value="1"/>
</dbReference>
<evidence type="ECO:0000313" key="7">
    <source>
        <dbReference type="EMBL" id="CAE6772917.1"/>
    </source>
</evidence>
<dbReference type="InterPro" id="IPR011006">
    <property type="entry name" value="CheY-like_superfamily"/>
</dbReference>
<dbReference type="Gene3D" id="2.10.70.100">
    <property type="match status" value="1"/>
</dbReference>
<dbReference type="CDD" id="cd01949">
    <property type="entry name" value="GGDEF"/>
    <property type="match status" value="1"/>
</dbReference>
<dbReference type="NCBIfam" id="TIGR00254">
    <property type="entry name" value="GGDEF"/>
    <property type="match status" value="1"/>
</dbReference>
<comment type="caution">
    <text evidence="7">The sequence shown here is derived from an EMBL/GenBank/DDBJ whole genome shotgun (WGS) entry which is preliminary data.</text>
</comment>
<dbReference type="InterPro" id="IPR000160">
    <property type="entry name" value="GGDEF_dom"/>
</dbReference>
<evidence type="ECO:0000256" key="1">
    <source>
        <dbReference type="PROSITE-ProRule" id="PRU00169"/>
    </source>
</evidence>
<organism evidence="7 8">
    <name type="scientific">Nitrospira defluvii</name>
    <dbReference type="NCBI Taxonomy" id="330214"/>
    <lineage>
        <taxon>Bacteria</taxon>
        <taxon>Pseudomonadati</taxon>
        <taxon>Nitrospirota</taxon>
        <taxon>Nitrospiria</taxon>
        <taxon>Nitrospirales</taxon>
        <taxon>Nitrospiraceae</taxon>
        <taxon>Nitrospira</taxon>
    </lineage>
</organism>
<dbReference type="SUPFAM" id="SSF55785">
    <property type="entry name" value="PYP-like sensor domain (PAS domain)"/>
    <property type="match status" value="1"/>
</dbReference>
<sequence length="708" mass="78631">MSQARPTILIADDDPVTRLFVKNALEPAGMVVVEATGGKEALSKFEAEPADLVILDIMMPEVDGYLTCSRIRSLPRGKRIPILILTGLDDVNSIAQAYQHGATDFITKPVNATILCHHVRYMLRTNNVLHALIRSESRLELAQRIARIGNWDWNPKTNRFAMSNELCRLVGVRPQDFTGTFEGFLNLVHPDDRPLVTGALQKLVAQQTPCDIDHRIVLPNGTDFIIHLQAEAVREEEVDEVTVIGTAQDITERKQAERAIHQLAYYDSLTGLANRVLFKDRLSNAISYAARHDQHLATLFIDLDRFKIINDTLGHTVGDLLLTRVAERLSESVRQSDSVSRHADHEPVHALARLGGDEFTILLTALPQPEDAGRVARRILESLAHPFIIEGHEIFISASIGISIYPSDGSTVEALLKNADTAMYHAKEQGRNNCQFYSSGLNAAAAERLDLENELRRALEREEFVVFYQPKLNIHSRTILGAEALVRWKHPKRGLVPPGVFLNAAIDTGLIRSMDEWVLREACRQVKAWETAGLPAISISANVSNSLFHGRTLPATVADALRDSGLNPSQLELELTESIAMRDVEASVTMLEGLRTMGVRLSIDDFGTGYSSLSYLQRFPLSRLKIDQSFVRDLLTNENNVKITRAIIAMAHSLNLSVLAEGVETEGQLARLREEGCDEVQGYLFSRPVCAEDFEKLLRGDADARTAA</sequence>
<dbReference type="InterPro" id="IPR000700">
    <property type="entry name" value="PAS-assoc_C"/>
</dbReference>
<dbReference type="InterPro" id="IPR013655">
    <property type="entry name" value="PAS_fold_3"/>
</dbReference>
<feature type="domain" description="GGDEF" evidence="6">
    <location>
        <begin position="294"/>
        <end position="439"/>
    </location>
</feature>
<accession>A0ABM8RUV8</accession>
<protein>
    <submittedName>
        <fullName evidence="7">Diguanylate cyclase</fullName>
        <ecNumber evidence="7">2.7.7.65</ecNumber>
    </submittedName>
</protein>
<dbReference type="InterPro" id="IPR043128">
    <property type="entry name" value="Rev_trsase/Diguanyl_cyclase"/>
</dbReference>
<feature type="domain" description="Response regulatory" evidence="2">
    <location>
        <begin position="7"/>
        <end position="123"/>
    </location>
</feature>
<dbReference type="Pfam" id="PF00072">
    <property type="entry name" value="Response_reg"/>
    <property type="match status" value="1"/>
</dbReference>
<dbReference type="InterPro" id="IPR035919">
    <property type="entry name" value="EAL_sf"/>
</dbReference>
<dbReference type="SUPFAM" id="SSF55073">
    <property type="entry name" value="Nucleotide cyclase"/>
    <property type="match status" value="1"/>
</dbReference>
<dbReference type="Gene3D" id="3.40.50.2300">
    <property type="match status" value="1"/>
</dbReference>
<dbReference type="InterPro" id="IPR000014">
    <property type="entry name" value="PAS"/>
</dbReference>
<dbReference type="EMBL" id="CAJNBJ010000017">
    <property type="protein sequence ID" value="CAE6772917.1"/>
    <property type="molecule type" value="Genomic_DNA"/>
</dbReference>
<dbReference type="GO" id="GO:0052621">
    <property type="term" value="F:diguanylate cyclase activity"/>
    <property type="evidence" value="ECO:0007669"/>
    <property type="project" value="UniProtKB-EC"/>
</dbReference>
<dbReference type="InterPro" id="IPR001633">
    <property type="entry name" value="EAL_dom"/>
</dbReference>
<evidence type="ECO:0000259" key="4">
    <source>
        <dbReference type="PROSITE" id="PS50113"/>
    </source>
</evidence>
<dbReference type="Gene3D" id="3.20.20.450">
    <property type="entry name" value="EAL domain"/>
    <property type="match status" value="1"/>
</dbReference>
<dbReference type="SMART" id="SM00448">
    <property type="entry name" value="REC"/>
    <property type="match status" value="1"/>
</dbReference>
<dbReference type="SMART" id="SM00052">
    <property type="entry name" value="EAL"/>
    <property type="match status" value="1"/>
</dbReference>
<keyword evidence="8" id="KW-1185">Reference proteome</keyword>
<evidence type="ECO:0000259" key="2">
    <source>
        <dbReference type="PROSITE" id="PS50110"/>
    </source>
</evidence>
<dbReference type="PROSITE" id="PS50883">
    <property type="entry name" value="EAL"/>
    <property type="match status" value="1"/>
</dbReference>
<dbReference type="PROSITE" id="PS50110">
    <property type="entry name" value="RESPONSE_REGULATORY"/>
    <property type="match status" value="1"/>
</dbReference>
<dbReference type="Pfam" id="PF08447">
    <property type="entry name" value="PAS_3"/>
    <property type="match status" value="1"/>
</dbReference>
<gene>
    <name evidence="7" type="ORF">NSPZN2_40378</name>
</gene>
<dbReference type="PROSITE" id="PS50887">
    <property type="entry name" value="GGDEF"/>
    <property type="match status" value="1"/>
</dbReference>
<dbReference type="SUPFAM" id="SSF141868">
    <property type="entry name" value="EAL domain-like"/>
    <property type="match status" value="1"/>
</dbReference>